<sequence length="129" mass="14562">MLKLTYTENGFNLEHLDRSLEDWVTARVILALRSGTGFYAEPSTATFLLPADLPYLSDLEKLVDKENGDSIELSFCDGEYVEVILQGTWLASVPDSEEGIFVTVMSQRTEFFLYQLWQEVQIGASVVND</sequence>
<reference evidence="1 2" key="1">
    <citation type="submission" date="2016-11" db="EMBL/GenBank/DDBJ databases">
        <title>Draft Genome Sequences of Nine Cyanobacterial Strains from Diverse Habitats.</title>
        <authorList>
            <person name="Zhu T."/>
            <person name="Hou S."/>
            <person name="Lu X."/>
            <person name="Hess W.R."/>
        </authorList>
    </citation>
    <scope>NUCLEOTIDE SEQUENCE [LARGE SCALE GENOMIC DNA]</scope>
    <source>
        <strain evidence="1 2">NIES-593</strain>
    </source>
</reference>
<keyword evidence="2" id="KW-1185">Reference proteome</keyword>
<dbReference type="InterPro" id="IPR054664">
    <property type="entry name" value="Alr0857-like"/>
</dbReference>
<proteinExistence type="predicted"/>
<evidence type="ECO:0000313" key="1">
    <source>
        <dbReference type="EMBL" id="OKH25512.1"/>
    </source>
</evidence>
<dbReference type="RefSeq" id="WP_073598358.1">
    <property type="nucleotide sequence ID" value="NZ_MRCB01000003.1"/>
</dbReference>
<accession>A0A1U7HPK0</accession>
<dbReference type="NCBIfam" id="NF045647">
    <property type="entry name" value="alr0857_fam"/>
    <property type="match status" value="1"/>
</dbReference>
<dbReference type="Proteomes" id="UP000186868">
    <property type="component" value="Unassembled WGS sequence"/>
</dbReference>
<gene>
    <name evidence="1" type="ORF">NIES593_03980</name>
</gene>
<dbReference type="AlphaFoldDB" id="A0A1U7HPK0"/>
<dbReference type="OrthoDB" id="530474at2"/>
<dbReference type="EMBL" id="MRCB01000003">
    <property type="protein sequence ID" value="OKH25512.1"/>
    <property type="molecule type" value="Genomic_DNA"/>
</dbReference>
<name>A0A1U7HPK0_9CYAN</name>
<organism evidence="1 2">
    <name type="scientific">Hydrococcus rivularis NIES-593</name>
    <dbReference type="NCBI Taxonomy" id="1921803"/>
    <lineage>
        <taxon>Bacteria</taxon>
        <taxon>Bacillati</taxon>
        <taxon>Cyanobacteriota</taxon>
        <taxon>Cyanophyceae</taxon>
        <taxon>Pleurocapsales</taxon>
        <taxon>Hydrococcaceae</taxon>
        <taxon>Hydrococcus</taxon>
    </lineage>
</organism>
<dbReference type="STRING" id="1921803.NIES593_03980"/>
<protein>
    <submittedName>
        <fullName evidence="1">Uncharacterized protein</fullName>
    </submittedName>
</protein>
<comment type="caution">
    <text evidence="1">The sequence shown here is derived from an EMBL/GenBank/DDBJ whole genome shotgun (WGS) entry which is preliminary data.</text>
</comment>
<evidence type="ECO:0000313" key="2">
    <source>
        <dbReference type="Proteomes" id="UP000186868"/>
    </source>
</evidence>